<feature type="domain" description="Ionotropic glutamate receptor C-terminal" evidence="13">
    <location>
        <begin position="308"/>
        <end position="660"/>
    </location>
</feature>
<keyword evidence="4 12" id="KW-0812">Transmembrane</keyword>
<evidence type="ECO:0000256" key="1">
    <source>
        <dbReference type="ARBA" id="ARBA00004651"/>
    </source>
</evidence>
<dbReference type="InterPro" id="IPR001320">
    <property type="entry name" value="Iontro_rcpt_C"/>
</dbReference>
<organism evidence="15 16">
    <name type="scientific">Mytilus coruscus</name>
    <name type="common">Sea mussel</name>
    <dbReference type="NCBI Taxonomy" id="42192"/>
    <lineage>
        <taxon>Eukaryota</taxon>
        <taxon>Metazoa</taxon>
        <taxon>Spiralia</taxon>
        <taxon>Lophotrochozoa</taxon>
        <taxon>Mollusca</taxon>
        <taxon>Bivalvia</taxon>
        <taxon>Autobranchia</taxon>
        <taxon>Pteriomorphia</taxon>
        <taxon>Mytilida</taxon>
        <taxon>Mytiloidea</taxon>
        <taxon>Mytilidae</taxon>
        <taxon>Mytilinae</taxon>
        <taxon>Mytilus</taxon>
    </lineage>
</organism>
<keyword evidence="10" id="KW-1071">Ligand-gated ion channel</keyword>
<dbReference type="FunFam" id="3.40.190.10:FF:000024">
    <property type="entry name" value="Glutamate receptor, ionotropic, delta 1"/>
    <property type="match status" value="1"/>
</dbReference>
<dbReference type="Gene3D" id="3.40.190.10">
    <property type="entry name" value="Periplasmic binding protein-like II"/>
    <property type="match status" value="3"/>
</dbReference>
<sequence>MCSNFVETCSGIDSDDNNRANDLLDLPKTTTVNSQGLNESELTAVTVMQMLLPVVKKLSNVQLDQDGDFTEDIDCNAVTNLNVELNSDITEAEVVRAINGGHFVDFSGKFVDFDGVVDFSGKLLWTLEELWTLTVPQRKLSNVQLDQDGDFTEDIDCNAVTNLNVELNSDITEAEVVRAIKLLKNNKSSEKEAIELHKGLSSIHVYAVMYTMEEVTSSKIDDLLTTSSLYESKKLNFTVLCRLESCQSFLKKFVNKVNNFCNWMSIRTLMWRTGRRELSTVGYVNVEGTLLAEKDIFPNAKFGFNMRKLEASTLPWPPFVEFNNKTKQYTGISIELVKQLSDGLNFTYEIKEPPDGHWGIPLDDGSWTGMVGQLQRREIDFVAAPLTVQAQREMVIDFTHPYYHETAVILMKTPDQNDSYWTRLLDPLSPIVFLCIGLSLSITSFLIFIFEKYNPFYRCEREQRFNKRGLHHFCDSFFYMYGALLSQGSFASGVAWWLFCIVVAATYSGNFVAFLTYQKVVLPFKDIEGLIAQNTYKWGTTGGTVYETLFQTSEVPAVKEVWNGIVKFSKDDPSVLDHDTQAHIGKVEGGNYAYFGDRTLVELSMTTSCDLVLASTDIFYFTYAIGLPNHSPFEKIFSDEVIAVLESGLMQVWKLKLWPKPGYCKQISATEANSIGIFDIQISFYLIAFGIATGTFTLSVERIKFWCLKTLRKRERKEDEIDRKENSIKTIEYDDVYLNIK</sequence>
<dbReference type="GO" id="GO:0050906">
    <property type="term" value="P:detection of stimulus involved in sensory perception"/>
    <property type="evidence" value="ECO:0007669"/>
    <property type="project" value="UniProtKB-ARBA"/>
</dbReference>
<evidence type="ECO:0000313" key="15">
    <source>
        <dbReference type="EMBL" id="CAC5406407.1"/>
    </source>
</evidence>
<dbReference type="OrthoDB" id="9997229at2759"/>
<dbReference type="Proteomes" id="UP000507470">
    <property type="component" value="Unassembled WGS sequence"/>
</dbReference>
<keyword evidence="16" id="KW-1185">Reference proteome</keyword>
<evidence type="ECO:0000313" key="16">
    <source>
        <dbReference type="Proteomes" id="UP000507470"/>
    </source>
</evidence>
<dbReference type="GO" id="GO:0005886">
    <property type="term" value="C:plasma membrane"/>
    <property type="evidence" value="ECO:0007669"/>
    <property type="project" value="UniProtKB-SubCell"/>
</dbReference>
<evidence type="ECO:0000259" key="14">
    <source>
        <dbReference type="SMART" id="SM00918"/>
    </source>
</evidence>
<keyword evidence="7 12" id="KW-0472">Membrane</keyword>
<keyword evidence="11" id="KW-0407">Ion channel</keyword>
<evidence type="ECO:0000256" key="6">
    <source>
        <dbReference type="ARBA" id="ARBA00023065"/>
    </source>
</evidence>
<dbReference type="GO" id="GO:0015276">
    <property type="term" value="F:ligand-gated monoatomic ion channel activity"/>
    <property type="evidence" value="ECO:0007669"/>
    <property type="project" value="InterPro"/>
</dbReference>
<dbReference type="SMART" id="SM00079">
    <property type="entry name" value="PBPe"/>
    <property type="match status" value="1"/>
</dbReference>
<dbReference type="PANTHER" id="PTHR42643:SF24">
    <property type="entry name" value="IONOTROPIC RECEPTOR 60A"/>
    <property type="match status" value="1"/>
</dbReference>
<keyword evidence="9" id="KW-0325">Glycoprotein</keyword>
<keyword evidence="6" id="KW-0406">Ion transport</keyword>
<proteinExistence type="predicted"/>
<dbReference type="SMART" id="SM00918">
    <property type="entry name" value="Lig_chan-Glu_bd"/>
    <property type="match status" value="1"/>
</dbReference>
<dbReference type="InterPro" id="IPR052192">
    <property type="entry name" value="Insect_Ionotropic_Sensory_Rcpt"/>
</dbReference>
<feature type="transmembrane region" description="Helical" evidence="12">
    <location>
        <begin position="496"/>
        <end position="517"/>
    </location>
</feature>
<evidence type="ECO:0000256" key="5">
    <source>
        <dbReference type="ARBA" id="ARBA00022989"/>
    </source>
</evidence>
<dbReference type="PANTHER" id="PTHR42643">
    <property type="entry name" value="IONOTROPIC RECEPTOR 20A-RELATED"/>
    <property type="match status" value="1"/>
</dbReference>
<dbReference type="InterPro" id="IPR019594">
    <property type="entry name" value="Glu/Gly-bd"/>
</dbReference>
<evidence type="ECO:0000256" key="8">
    <source>
        <dbReference type="ARBA" id="ARBA00023170"/>
    </source>
</evidence>
<accession>A0A6J8DFF9</accession>
<evidence type="ECO:0000256" key="4">
    <source>
        <dbReference type="ARBA" id="ARBA00022692"/>
    </source>
</evidence>
<evidence type="ECO:0000256" key="3">
    <source>
        <dbReference type="ARBA" id="ARBA00022475"/>
    </source>
</evidence>
<dbReference type="EMBL" id="CACVKT020007220">
    <property type="protein sequence ID" value="CAC5406407.1"/>
    <property type="molecule type" value="Genomic_DNA"/>
</dbReference>
<evidence type="ECO:0000256" key="9">
    <source>
        <dbReference type="ARBA" id="ARBA00023180"/>
    </source>
</evidence>
<reference evidence="15 16" key="1">
    <citation type="submission" date="2020-06" db="EMBL/GenBank/DDBJ databases">
        <authorList>
            <person name="Li R."/>
            <person name="Bekaert M."/>
        </authorList>
    </citation>
    <scope>NUCLEOTIDE SEQUENCE [LARGE SCALE GENOMIC DNA]</scope>
    <source>
        <strain evidence="16">wild</strain>
    </source>
</reference>
<evidence type="ECO:0000256" key="12">
    <source>
        <dbReference type="SAM" id="Phobius"/>
    </source>
</evidence>
<feature type="transmembrane region" description="Helical" evidence="12">
    <location>
        <begin position="431"/>
        <end position="450"/>
    </location>
</feature>
<gene>
    <name evidence="15" type="ORF">MCOR_39981</name>
</gene>
<evidence type="ECO:0000256" key="10">
    <source>
        <dbReference type="ARBA" id="ARBA00023286"/>
    </source>
</evidence>
<keyword evidence="8" id="KW-0675">Receptor</keyword>
<comment type="subcellular location">
    <subcellularLocation>
        <location evidence="1">Cell membrane</location>
        <topology evidence="1">Multi-pass membrane protein</topology>
    </subcellularLocation>
</comment>
<dbReference type="Pfam" id="PF10613">
    <property type="entry name" value="Lig_chan-Glu_bd"/>
    <property type="match status" value="1"/>
</dbReference>
<keyword evidence="2" id="KW-0813">Transport</keyword>
<dbReference type="SUPFAM" id="SSF53850">
    <property type="entry name" value="Periplasmic binding protein-like II"/>
    <property type="match status" value="1"/>
</dbReference>
<evidence type="ECO:0000259" key="13">
    <source>
        <dbReference type="SMART" id="SM00079"/>
    </source>
</evidence>
<evidence type="ECO:0000256" key="11">
    <source>
        <dbReference type="ARBA" id="ARBA00023303"/>
    </source>
</evidence>
<protein>
    <submittedName>
        <fullName evidence="15">GRIK5</fullName>
    </submittedName>
</protein>
<evidence type="ECO:0000256" key="2">
    <source>
        <dbReference type="ARBA" id="ARBA00022448"/>
    </source>
</evidence>
<keyword evidence="3" id="KW-1003">Cell membrane</keyword>
<feature type="transmembrane region" description="Helical" evidence="12">
    <location>
        <begin position="470"/>
        <end position="490"/>
    </location>
</feature>
<feature type="domain" description="Ionotropic glutamate receptor L-glutamate and glycine-binding" evidence="14">
    <location>
        <begin position="318"/>
        <end position="376"/>
    </location>
</feature>
<keyword evidence="5 12" id="KW-1133">Transmembrane helix</keyword>
<name>A0A6J8DFF9_MYTCO</name>
<evidence type="ECO:0000256" key="7">
    <source>
        <dbReference type="ARBA" id="ARBA00023136"/>
    </source>
</evidence>
<dbReference type="Pfam" id="PF00060">
    <property type="entry name" value="Lig_chan"/>
    <property type="match status" value="1"/>
</dbReference>
<dbReference type="AlphaFoldDB" id="A0A6J8DFF9"/>